<feature type="domain" description="Saccharopine dehydrogenase NADP binding" evidence="1">
    <location>
        <begin position="8"/>
        <end position="129"/>
    </location>
</feature>
<comment type="caution">
    <text evidence="2">The sequence shown here is derived from an EMBL/GenBank/DDBJ whole genome shotgun (WGS) entry which is preliminary data.</text>
</comment>
<reference evidence="3" key="1">
    <citation type="journal article" date="2019" name="Int. J. Syst. Evol. Microbiol.">
        <title>The Global Catalogue of Microorganisms (GCM) 10K type strain sequencing project: providing services to taxonomists for standard genome sequencing and annotation.</title>
        <authorList>
            <consortium name="The Broad Institute Genomics Platform"/>
            <consortium name="The Broad Institute Genome Sequencing Center for Infectious Disease"/>
            <person name="Wu L."/>
            <person name="Ma J."/>
        </authorList>
    </citation>
    <scope>NUCLEOTIDE SEQUENCE [LARGE SCALE GENOMIC DNA]</scope>
    <source>
        <strain evidence="3">JCM 9458</strain>
    </source>
</reference>
<gene>
    <name evidence="2" type="ORF">GCM10020369_18440</name>
</gene>
<name>A0ABP6SUQ4_9ACTN</name>
<dbReference type="RefSeq" id="WP_345727581.1">
    <property type="nucleotide sequence ID" value="NZ_BAAAYN010000011.1"/>
</dbReference>
<dbReference type="PANTHER" id="PTHR12286">
    <property type="entry name" value="SACCHAROPINE DEHYDROGENASE-LIKE OXIDOREDUCTASE"/>
    <property type="match status" value="1"/>
</dbReference>
<organism evidence="2 3">
    <name type="scientific">Cryptosporangium minutisporangium</name>
    <dbReference type="NCBI Taxonomy" id="113569"/>
    <lineage>
        <taxon>Bacteria</taxon>
        <taxon>Bacillati</taxon>
        <taxon>Actinomycetota</taxon>
        <taxon>Actinomycetes</taxon>
        <taxon>Cryptosporangiales</taxon>
        <taxon>Cryptosporangiaceae</taxon>
        <taxon>Cryptosporangium</taxon>
    </lineage>
</organism>
<accession>A0ABP6SUQ4</accession>
<dbReference type="InterPro" id="IPR005097">
    <property type="entry name" value="Sacchrp_dh_NADP-bd"/>
</dbReference>
<dbReference type="InterPro" id="IPR036291">
    <property type="entry name" value="NAD(P)-bd_dom_sf"/>
</dbReference>
<protein>
    <submittedName>
        <fullName evidence="2">Saccharopine dehydrogenase NADP-binding domain-containing protein</fullName>
    </submittedName>
</protein>
<sequence>MARSYDLVLFGATGFTGGLTAEYLAASASAGLRWALAGRNMTKLAAVRDRLGPAGAELELLPADVTDAASLRAVAESTRVVASTVGPYVRYGEPLVAACAAAGTDYTDLTGEPRFVDEMYLRHHETALRTGARLVHACGFDSIPADLGAYFTVGQLPEGVPLQVESFLQASGRPSAGTVHSLVEAVGDLPAAQRAFRERRRRESRGNGRRVHLTGPLPRTHPVSVWTVPLPTLDPQVVARSATALDRYGPDFRYAQYLALPSPVHAAAVVAGTGALVAAAQVPALRKRILERWTSGEGPTEEQREAGWFSLRFTGVGGGQRVLTEVRGDRDPGYASTAVMLAEATLCLATDTLPETAGQVTTAVAMGDRLVERLDAAGITFRVRGRWQD</sequence>
<dbReference type="Pfam" id="PF03435">
    <property type="entry name" value="Sacchrp_dh_NADP"/>
    <property type="match status" value="1"/>
</dbReference>
<dbReference type="SUPFAM" id="SSF51735">
    <property type="entry name" value="NAD(P)-binding Rossmann-fold domains"/>
    <property type="match status" value="1"/>
</dbReference>
<dbReference type="InterPro" id="IPR051276">
    <property type="entry name" value="Saccharopine_DH-like_oxidrdct"/>
</dbReference>
<proteinExistence type="predicted"/>
<dbReference type="Proteomes" id="UP001501676">
    <property type="component" value="Unassembled WGS sequence"/>
</dbReference>
<dbReference type="EMBL" id="BAAAYN010000011">
    <property type="protein sequence ID" value="GAA3385337.1"/>
    <property type="molecule type" value="Genomic_DNA"/>
</dbReference>
<dbReference type="PANTHER" id="PTHR12286:SF5">
    <property type="entry name" value="SACCHAROPINE DEHYDROGENASE-LIKE OXIDOREDUCTASE"/>
    <property type="match status" value="1"/>
</dbReference>
<evidence type="ECO:0000259" key="1">
    <source>
        <dbReference type="Pfam" id="PF03435"/>
    </source>
</evidence>
<evidence type="ECO:0000313" key="3">
    <source>
        <dbReference type="Proteomes" id="UP001501676"/>
    </source>
</evidence>
<evidence type="ECO:0000313" key="2">
    <source>
        <dbReference type="EMBL" id="GAA3385337.1"/>
    </source>
</evidence>
<keyword evidence="3" id="KW-1185">Reference proteome</keyword>
<dbReference type="Gene3D" id="3.40.50.720">
    <property type="entry name" value="NAD(P)-binding Rossmann-like Domain"/>
    <property type="match status" value="1"/>
</dbReference>